<dbReference type="Gene3D" id="3.30.70.1490">
    <property type="entry name" value="Cysteine protease Prp"/>
    <property type="match status" value="1"/>
</dbReference>
<dbReference type="Pfam" id="PF04327">
    <property type="entry name" value="Peptidase_Prp"/>
    <property type="match status" value="1"/>
</dbReference>
<evidence type="ECO:0000313" key="14">
    <source>
        <dbReference type="Proteomes" id="UP000255140"/>
    </source>
</evidence>
<evidence type="ECO:0000313" key="11">
    <source>
        <dbReference type="EMBL" id="VED65000.1"/>
    </source>
</evidence>
<evidence type="ECO:0000256" key="3">
    <source>
        <dbReference type="ARBA" id="ARBA00022801"/>
    </source>
</evidence>
<evidence type="ECO:0000256" key="1">
    <source>
        <dbReference type="ARBA" id="ARBA00022517"/>
    </source>
</evidence>
<evidence type="ECO:0000256" key="2">
    <source>
        <dbReference type="ARBA" id="ARBA00022670"/>
    </source>
</evidence>
<dbReference type="PANTHER" id="PTHR39178">
    <property type="entry name" value="HYPOTHETICAL RIBOSOME-ASSOCIATED PROTEIN"/>
    <property type="match status" value="1"/>
</dbReference>
<dbReference type="SUPFAM" id="SSF118010">
    <property type="entry name" value="TM1457-like"/>
    <property type="match status" value="1"/>
</dbReference>
<keyword evidence="4" id="KW-0788">Thiol protease</keyword>
<evidence type="ECO:0000313" key="7">
    <source>
        <dbReference type="EMBL" id="KLJ28776.1"/>
    </source>
</evidence>
<gene>
    <name evidence="9" type="ORF">NCTC8181_01969</name>
    <name evidence="11" type="ORF">NCTC8184_01037</name>
    <name evidence="10" type="ORF">NCTC9828_01149</name>
    <name evidence="8" type="ORF">QP229_06600</name>
    <name evidence="7" type="ORF">WA45_06390</name>
</gene>
<evidence type="ECO:0000256" key="5">
    <source>
        <dbReference type="ARBA" id="ARBA00044503"/>
    </source>
</evidence>
<dbReference type="EMBL" id="LR134265">
    <property type="protein sequence ID" value="VED65000.1"/>
    <property type="molecule type" value="Genomic_DNA"/>
</dbReference>
<keyword evidence="1" id="KW-0690">Ribosome biogenesis</keyword>
<dbReference type="Proteomes" id="UP000035174">
    <property type="component" value="Unassembled WGS sequence"/>
</dbReference>
<dbReference type="Proteomes" id="UP000255140">
    <property type="component" value="Unassembled WGS sequence"/>
</dbReference>
<dbReference type="GO" id="GO:0042254">
    <property type="term" value="P:ribosome biogenesis"/>
    <property type="evidence" value="ECO:0007669"/>
    <property type="project" value="UniProtKB-KW"/>
</dbReference>
<keyword evidence="9" id="KW-0689">Ribosomal protein</keyword>
<evidence type="ECO:0000256" key="6">
    <source>
        <dbReference type="ARBA" id="ARBA00044538"/>
    </source>
</evidence>
<dbReference type="EMBL" id="LCVB01000030">
    <property type="protein sequence ID" value="KLJ28776.1"/>
    <property type="molecule type" value="Genomic_DNA"/>
</dbReference>
<keyword evidence="9" id="KW-0687">Ribonucleoprotein</keyword>
<reference evidence="8" key="4">
    <citation type="submission" date="2023-05" db="EMBL/GenBank/DDBJ databases">
        <title>Cataloging the Phylogenetic Diversity of Human Bladder Bacteria.</title>
        <authorList>
            <person name="Du J."/>
        </authorList>
    </citation>
    <scope>NUCLEOTIDE SEQUENCE</scope>
    <source>
        <strain evidence="8">UMB8703</strain>
    </source>
</reference>
<dbReference type="CDD" id="cd16332">
    <property type="entry name" value="Prp-like"/>
    <property type="match status" value="1"/>
</dbReference>
<evidence type="ECO:0000313" key="9">
    <source>
        <dbReference type="EMBL" id="SQA18914.1"/>
    </source>
</evidence>
<protein>
    <recommendedName>
        <fullName evidence="6">Ribosomal processing cysteine protease Prp</fullName>
    </recommendedName>
</protein>
<reference evidence="11 15" key="3">
    <citation type="submission" date="2018-12" db="EMBL/GenBank/DDBJ databases">
        <authorList>
            <consortium name="Pathogen Informatics"/>
        </authorList>
    </citation>
    <scope>NUCLEOTIDE SEQUENCE [LARGE SCALE GENOMIC DNA]</scope>
    <source>
        <strain evidence="11 15">NCTC8184</strain>
    </source>
</reference>
<dbReference type="NCBIfam" id="NF011122">
    <property type="entry name" value="PRK14553.1-1"/>
    <property type="match status" value="1"/>
</dbReference>
<dbReference type="KEGG" id="sagg:EN73_06745"/>
<keyword evidence="2 8" id="KW-0645">Protease</keyword>
<evidence type="ECO:0000313" key="10">
    <source>
        <dbReference type="EMBL" id="SUN28885.1"/>
    </source>
</evidence>
<dbReference type="Proteomes" id="UP001230629">
    <property type="component" value="Unassembled WGS sequence"/>
</dbReference>
<dbReference type="RefSeq" id="WP_000588481.1">
    <property type="nucleotide sequence ID" value="NZ_AP018935.1"/>
</dbReference>
<proteinExistence type="inferred from homology"/>
<keyword evidence="3" id="KW-0378">Hydrolase</keyword>
<dbReference type="EMBL" id="UHEW01000005">
    <property type="protein sequence ID" value="SUN28885.1"/>
    <property type="molecule type" value="Genomic_DNA"/>
</dbReference>
<dbReference type="GeneID" id="66886235"/>
<name>A0A0H1F9V6_STRAG</name>
<dbReference type="GO" id="GO:0005840">
    <property type="term" value="C:ribosome"/>
    <property type="evidence" value="ECO:0007669"/>
    <property type="project" value="UniProtKB-KW"/>
</dbReference>
<dbReference type="InterPro" id="IPR007422">
    <property type="entry name" value="Peptidase_Prp"/>
</dbReference>
<dbReference type="GO" id="GO:0006508">
    <property type="term" value="P:proteolysis"/>
    <property type="evidence" value="ECO:0007669"/>
    <property type="project" value="UniProtKB-KW"/>
</dbReference>
<evidence type="ECO:0000256" key="4">
    <source>
        <dbReference type="ARBA" id="ARBA00022807"/>
    </source>
</evidence>
<evidence type="ECO:0000313" key="12">
    <source>
        <dbReference type="Proteomes" id="UP000035174"/>
    </source>
</evidence>
<evidence type="ECO:0000313" key="8">
    <source>
        <dbReference type="EMBL" id="MDK6899660.1"/>
    </source>
</evidence>
<comment type="similarity">
    <text evidence="5">Belongs to the Prp family.</text>
</comment>
<dbReference type="AlphaFoldDB" id="A0A0H1F9V6"/>
<dbReference type="EMBL" id="UAVB01000001">
    <property type="protein sequence ID" value="SQA18914.1"/>
    <property type="molecule type" value="Genomic_DNA"/>
</dbReference>
<dbReference type="GO" id="GO:0008234">
    <property type="term" value="F:cysteine-type peptidase activity"/>
    <property type="evidence" value="ECO:0007669"/>
    <property type="project" value="UniProtKB-KW"/>
</dbReference>
<reference evidence="13 14" key="2">
    <citation type="submission" date="2018-06" db="EMBL/GenBank/DDBJ databases">
        <authorList>
            <consortium name="Pathogen Informatics"/>
            <person name="Doyle S."/>
        </authorList>
    </citation>
    <scope>NUCLEOTIDE SEQUENCE [LARGE SCALE GENOMIC DNA]</scope>
    <source>
        <strain evidence="9 13">NCTC8181</strain>
        <strain evidence="10 14">NCTC9828</strain>
    </source>
</reference>
<reference evidence="7 12" key="1">
    <citation type="journal article" date="2015" name="PLoS ONE">
        <title>Genomic analysis reveals the molecular basis for capsule loss in the group B streptococcus population.</title>
        <authorList>
            <consortium name="DEVANI Consortium"/>
            <person name="Rosini R."/>
            <person name="Campisi E."/>
            <person name="De Chiara M."/>
            <person name="Tettelin H."/>
            <person name="Rinaudo D."/>
            <person name="Toniolo C."/>
            <person name="Metruccio M."/>
            <person name="Guidotti S."/>
            <person name="Sorensen U.B."/>
            <person name="Kilian M."/>
            <person name="Ramirez M."/>
            <person name="Janulczyk R."/>
            <person name="Donati C."/>
            <person name="Grandi G."/>
            <person name="Margarit I."/>
        </authorList>
    </citation>
    <scope>NUCLEOTIDE SEQUENCE [LARGE SCALE GENOMIC DNA]</scope>
    <source>
        <strain evidence="7 12">ES-PW-063</strain>
    </source>
</reference>
<accession>A0A0H1F9V6</accession>
<sequence>MIKATFTRNQSGYLYSAEISGHAGSGEYGFDVICAAVSTLSINFINSLEALTTCQAQLIINDVEGGYMKIDLSSIPQHKEDKVQLLFESYLLGMTNLSKDSSEFVSTVVMTH</sequence>
<evidence type="ECO:0000313" key="13">
    <source>
        <dbReference type="Proteomes" id="UP000250200"/>
    </source>
</evidence>
<dbReference type="InterPro" id="IPR036764">
    <property type="entry name" value="Peptidase_Prp_sf"/>
</dbReference>
<dbReference type="PANTHER" id="PTHR39178:SF1">
    <property type="entry name" value="RIBOSOMAL-PROCESSING CYSTEINE PROTEASE PRP"/>
    <property type="match status" value="1"/>
</dbReference>
<dbReference type="Proteomes" id="UP000250200">
    <property type="component" value="Unassembled WGS sequence"/>
</dbReference>
<evidence type="ECO:0000313" key="15">
    <source>
        <dbReference type="Proteomes" id="UP000268870"/>
    </source>
</evidence>
<dbReference type="Proteomes" id="UP000268870">
    <property type="component" value="Chromosome"/>
</dbReference>
<organism evidence="9 13">
    <name type="scientific">Streptococcus agalactiae</name>
    <dbReference type="NCBI Taxonomy" id="1311"/>
    <lineage>
        <taxon>Bacteria</taxon>
        <taxon>Bacillati</taxon>
        <taxon>Bacillota</taxon>
        <taxon>Bacilli</taxon>
        <taxon>Lactobacillales</taxon>
        <taxon>Streptococcaceae</taxon>
        <taxon>Streptococcus</taxon>
    </lineage>
</organism>
<dbReference type="EMBL" id="JASOIH010000005">
    <property type="protein sequence ID" value="MDK6899660.1"/>
    <property type="molecule type" value="Genomic_DNA"/>
</dbReference>